<gene>
    <name evidence="1" type="primary">Dper\GL24982</name>
    <name evidence="1" type="ORF">Dper_GL24982</name>
</gene>
<accession>B4GRA7</accession>
<proteinExistence type="predicted"/>
<evidence type="ECO:0000313" key="1">
    <source>
        <dbReference type="EMBL" id="EDW40292.1"/>
    </source>
</evidence>
<sequence>MTCNAREACLCLLSASHIRIRNYSKSNSSHTIRLIGHSENKKSADNRLIVFGQPISQSLPLTPSPVFPGSLSIIFRIHAPQKQQQQQQKQEQELKKKKQSDSRLLMALFGHVSEIYRRHCPNRNERFLDLGLGLGLGLCKVLGERKLFDYL</sequence>
<evidence type="ECO:0000313" key="2">
    <source>
        <dbReference type="Proteomes" id="UP000008744"/>
    </source>
</evidence>
<reference evidence="1 2" key="1">
    <citation type="journal article" date="2007" name="Nature">
        <title>Evolution of genes and genomes on the Drosophila phylogeny.</title>
        <authorList>
            <consortium name="Drosophila 12 Genomes Consortium"/>
            <person name="Clark A.G."/>
            <person name="Eisen M.B."/>
            <person name="Smith D.R."/>
            <person name="Bergman C.M."/>
            <person name="Oliver B."/>
            <person name="Markow T.A."/>
            <person name="Kaufman T.C."/>
            <person name="Kellis M."/>
            <person name="Gelbart W."/>
            <person name="Iyer V.N."/>
            <person name="Pollard D.A."/>
            <person name="Sackton T.B."/>
            <person name="Larracuente A.M."/>
            <person name="Singh N.D."/>
            <person name="Abad J.P."/>
            <person name="Abt D.N."/>
            <person name="Adryan B."/>
            <person name="Aguade M."/>
            <person name="Akashi H."/>
            <person name="Anderson W.W."/>
            <person name="Aquadro C.F."/>
            <person name="Ardell D.H."/>
            <person name="Arguello R."/>
            <person name="Artieri C.G."/>
            <person name="Barbash D.A."/>
            <person name="Barker D."/>
            <person name="Barsanti P."/>
            <person name="Batterham P."/>
            <person name="Batzoglou S."/>
            <person name="Begun D."/>
            <person name="Bhutkar A."/>
            <person name="Blanco E."/>
            <person name="Bosak S.A."/>
            <person name="Bradley R.K."/>
            <person name="Brand A.D."/>
            <person name="Brent M.R."/>
            <person name="Brooks A.N."/>
            <person name="Brown R.H."/>
            <person name="Butlin R.K."/>
            <person name="Caggese C."/>
            <person name="Calvi B.R."/>
            <person name="Bernardo de Carvalho A."/>
            <person name="Caspi A."/>
            <person name="Castrezana S."/>
            <person name="Celniker S.E."/>
            <person name="Chang J.L."/>
            <person name="Chapple C."/>
            <person name="Chatterji S."/>
            <person name="Chinwalla A."/>
            <person name="Civetta A."/>
            <person name="Clifton S.W."/>
            <person name="Comeron J.M."/>
            <person name="Costello J.C."/>
            <person name="Coyne J.A."/>
            <person name="Daub J."/>
            <person name="David R.G."/>
            <person name="Delcher A.L."/>
            <person name="Delehaunty K."/>
            <person name="Do C.B."/>
            <person name="Ebling H."/>
            <person name="Edwards K."/>
            <person name="Eickbush T."/>
            <person name="Evans J.D."/>
            <person name="Filipski A."/>
            <person name="Findeiss S."/>
            <person name="Freyhult E."/>
            <person name="Fulton L."/>
            <person name="Fulton R."/>
            <person name="Garcia A.C."/>
            <person name="Gardiner A."/>
            <person name="Garfield D.A."/>
            <person name="Garvin B.E."/>
            <person name="Gibson G."/>
            <person name="Gilbert D."/>
            <person name="Gnerre S."/>
            <person name="Godfrey J."/>
            <person name="Good R."/>
            <person name="Gotea V."/>
            <person name="Gravely B."/>
            <person name="Greenberg A.J."/>
            <person name="Griffiths-Jones S."/>
            <person name="Gross S."/>
            <person name="Guigo R."/>
            <person name="Gustafson E.A."/>
            <person name="Haerty W."/>
            <person name="Hahn M.W."/>
            <person name="Halligan D.L."/>
            <person name="Halpern A.L."/>
            <person name="Halter G.M."/>
            <person name="Han M.V."/>
            <person name="Heger A."/>
            <person name="Hillier L."/>
            <person name="Hinrichs A.S."/>
            <person name="Holmes I."/>
            <person name="Hoskins R.A."/>
            <person name="Hubisz M.J."/>
            <person name="Hultmark D."/>
            <person name="Huntley M.A."/>
            <person name="Jaffe D.B."/>
            <person name="Jagadeeshan S."/>
            <person name="Jeck W.R."/>
            <person name="Johnson J."/>
            <person name="Jones C.D."/>
            <person name="Jordan W.C."/>
            <person name="Karpen G.H."/>
            <person name="Kataoka E."/>
            <person name="Keightley P.D."/>
            <person name="Kheradpour P."/>
            <person name="Kirkness E.F."/>
            <person name="Koerich L.B."/>
            <person name="Kristiansen K."/>
            <person name="Kudrna D."/>
            <person name="Kulathinal R.J."/>
            <person name="Kumar S."/>
            <person name="Kwok R."/>
            <person name="Lander E."/>
            <person name="Langley C.H."/>
            <person name="Lapoint R."/>
            <person name="Lazzaro B.P."/>
            <person name="Lee S.J."/>
            <person name="Levesque L."/>
            <person name="Li R."/>
            <person name="Lin C.F."/>
            <person name="Lin M.F."/>
            <person name="Lindblad-Toh K."/>
            <person name="Llopart A."/>
            <person name="Long M."/>
            <person name="Low L."/>
            <person name="Lozovsky E."/>
            <person name="Lu J."/>
            <person name="Luo M."/>
            <person name="Machado C.A."/>
            <person name="Makalowski W."/>
            <person name="Marzo M."/>
            <person name="Matsuda M."/>
            <person name="Matzkin L."/>
            <person name="McAllister B."/>
            <person name="McBride C.S."/>
            <person name="McKernan B."/>
            <person name="McKernan K."/>
            <person name="Mendez-Lago M."/>
            <person name="Minx P."/>
            <person name="Mollenhauer M.U."/>
            <person name="Montooth K."/>
            <person name="Mount S.M."/>
            <person name="Mu X."/>
            <person name="Myers E."/>
            <person name="Negre B."/>
            <person name="Newfeld S."/>
            <person name="Nielsen R."/>
            <person name="Noor M.A."/>
            <person name="O'Grady P."/>
            <person name="Pachter L."/>
            <person name="Papaceit M."/>
            <person name="Parisi M.J."/>
            <person name="Parisi M."/>
            <person name="Parts L."/>
            <person name="Pedersen J.S."/>
            <person name="Pesole G."/>
            <person name="Phillippy A.M."/>
            <person name="Ponting C.P."/>
            <person name="Pop M."/>
            <person name="Porcelli D."/>
            <person name="Powell J.R."/>
            <person name="Prohaska S."/>
            <person name="Pruitt K."/>
            <person name="Puig M."/>
            <person name="Quesneville H."/>
            <person name="Ram K.R."/>
            <person name="Rand D."/>
            <person name="Rasmussen M.D."/>
            <person name="Reed L.K."/>
            <person name="Reenan R."/>
            <person name="Reily A."/>
            <person name="Remington K.A."/>
            <person name="Rieger T.T."/>
            <person name="Ritchie M.G."/>
            <person name="Robin C."/>
            <person name="Rogers Y.H."/>
            <person name="Rohde C."/>
            <person name="Rozas J."/>
            <person name="Rubenfield M.J."/>
            <person name="Ruiz A."/>
            <person name="Russo S."/>
            <person name="Salzberg S.L."/>
            <person name="Sanchez-Gracia A."/>
            <person name="Saranga D.J."/>
            <person name="Sato H."/>
            <person name="Schaeffer S.W."/>
            <person name="Schatz M.C."/>
            <person name="Schlenke T."/>
            <person name="Schwartz R."/>
            <person name="Segarra C."/>
            <person name="Singh R.S."/>
            <person name="Sirot L."/>
            <person name="Sirota M."/>
            <person name="Sisneros N.B."/>
            <person name="Smith C.D."/>
            <person name="Smith T.F."/>
            <person name="Spieth J."/>
            <person name="Stage D.E."/>
            <person name="Stark A."/>
            <person name="Stephan W."/>
            <person name="Strausberg R.L."/>
            <person name="Strempel S."/>
            <person name="Sturgill D."/>
            <person name="Sutton G."/>
            <person name="Sutton G.G."/>
            <person name="Tao W."/>
            <person name="Teichmann S."/>
            <person name="Tobari Y.N."/>
            <person name="Tomimura Y."/>
            <person name="Tsolas J.M."/>
            <person name="Valente V.L."/>
            <person name="Venter E."/>
            <person name="Venter J.C."/>
            <person name="Vicario S."/>
            <person name="Vieira F.G."/>
            <person name="Vilella A.J."/>
            <person name="Villasante A."/>
            <person name="Walenz B."/>
            <person name="Wang J."/>
            <person name="Wasserman M."/>
            <person name="Watts T."/>
            <person name="Wilson D."/>
            <person name="Wilson R.K."/>
            <person name="Wing R.A."/>
            <person name="Wolfner M.F."/>
            <person name="Wong A."/>
            <person name="Wong G.K."/>
            <person name="Wu C.I."/>
            <person name="Wu G."/>
            <person name="Yamamoto D."/>
            <person name="Yang H.P."/>
            <person name="Yang S.P."/>
            <person name="Yorke J.A."/>
            <person name="Yoshida K."/>
            <person name="Zdobnov E."/>
            <person name="Zhang P."/>
            <person name="Zhang Y."/>
            <person name="Zimin A.V."/>
            <person name="Baldwin J."/>
            <person name="Abdouelleil A."/>
            <person name="Abdulkadir J."/>
            <person name="Abebe A."/>
            <person name="Abera B."/>
            <person name="Abreu J."/>
            <person name="Acer S.C."/>
            <person name="Aftuck L."/>
            <person name="Alexander A."/>
            <person name="An P."/>
            <person name="Anderson E."/>
            <person name="Anderson S."/>
            <person name="Arachi H."/>
            <person name="Azer M."/>
            <person name="Bachantsang P."/>
            <person name="Barry A."/>
            <person name="Bayul T."/>
            <person name="Berlin A."/>
            <person name="Bessette D."/>
            <person name="Bloom T."/>
            <person name="Blye J."/>
            <person name="Boguslavskiy L."/>
            <person name="Bonnet C."/>
            <person name="Boukhgalter B."/>
            <person name="Bourzgui I."/>
            <person name="Brown A."/>
            <person name="Cahill P."/>
            <person name="Channer S."/>
            <person name="Cheshatsang Y."/>
            <person name="Chuda L."/>
            <person name="Citroen M."/>
            <person name="Collymore A."/>
            <person name="Cooke P."/>
            <person name="Costello M."/>
            <person name="D'Aco K."/>
            <person name="Daza R."/>
            <person name="De Haan G."/>
            <person name="DeGray S."/>
            <person name="DeMaso C."/>
            <person name="Dhargay N."/>
            <person name="Dooley K."/>
            <person name="Dooley E."/>
            <person name="Doricent M."/>
            <person name="Dorje P."/>
            <person name="Dorjee K."/>
            <person name="Dupes A."/>
            <person name="Elong R."/>
            <person name="Falk J."/>
            <person name="Farina A."/>
            <person name="Faro S."/>
            <person name="Ferguson D."/>
            <person name="Fisher S."/>
            <person name="Foley C.D."/>
            <person name="Franke A."/>
            <person name="Friedrich D."/>
            <person name="Gadbois L."/>
            <person name="Gearin G."/>
            <person name="Gearin C.R."/>
            <person name="Giannoukos G."/>
            <person name="Goode T."/>
            <person name="Graham J."/>
            <person name="Grandbois E."/>
            <person name="Grewal S."/>
            <person name="Gyaltsen K."/>
            <person name="Hafez N."/>
            <person name="Hagos B."/>
            <person name="Hall J."/>
            <person name="Henson C."/>
            <person name="Hollinger A."/>
            <person name="Honan T."/>
            <person name="Huard M.D."/>
            <person name="Hughes L."/>
            <person name="Hurhula B."/>
            <person name="Husby M.E."/>
            <person name="Kamat A."/>
            <person name="Kanga B."/>
            <person name="Kashin S."/>
            <person name="Khazanovich D."/>
            <person name="Kisner P."/>
            <person name="Lance K."/>
            <person name="Lara M."/>
            <person name="Lee W."/>
            <person name="Lennon N."/>
            <person name="Letendre F."/>
            <person name="LeVine R."/>
            <person name="Lipovsky A."/>
            <person name="Liu X."/>
            <person name="Liu J."/>
            <person name="Liu S."/>
            <person name="Lokyitsang T."/>
            <person name="Lokyitsang Y."/>
            <person name="Lubonja R."/>
            <person name="Lui A."/>
            <person name="MacDonald P."/>
            <person name="Magnisalis V."/>
            <person name="Maru K."/>
            <person name="Matthews C."/>
            <person name="McCusker W."/>
            <person name="McDonough S."/>
            <person name="Mehta T."/>
            <person name="Meldrim J."/>
            <person name="Meneus L."/>
            <person name="Mihai O."/>
            <person name="Mihalev A."/>
            <person name="Mihova T."/>
            <person name="Mittelman R."/>
            <person name="Mlenga V."/>
            <person name="Montmayeur A."/>
            <person name="Mulrain L."/>
            <person name="Navidi A."/>
            <person name="Naylor J."/>
            <person name="Negash T."/>
            <person name="Nguyen T."/>
            <person name="Nguyen N."/>
            <person name="Nicol R."/>
            <person name="Norbu C."/>
            <person name="Norbu N."/>
            <person name="Novod N."/>
            <person name="O'Neill B."/>
            <person name="Osman S."/>
            <person name="Markiewicz E."/>
            <person name="Oyono O.L."/>
            <person name="Patti C."/>
            <person name="Phunkhang P."/>
            <person name="Pierre F."/>
            <person name="Priest M."/>
            <person name="Raghuraman S."/>
            <person name="Rege F."/>
            <person name="Reyes R."/>
            <person name="Rise C."/>
            <person name="Rogov P."/>
            <person name="Ross K."/>
            <person name="Ryan E."/>
            <person name="Settipalli S."/>
            <person name="Shea T."/>
            <person name="Sherpa N."/>
            <person name="Shi L."/>
            <person name="Shih D."/>
            <person name="Sparrow T."/>
            <person name="Spaulding J."/>
            <person name="Stalker J."/>
            <person name="Stange-Thomann N."/>
            <person name="Stavropoulos S."/>
            <person name="Stone C."/>
            <person name="Strader C."/>
            <person name="Tesfaye S."/>
            <person name="Thomson T."/>
            <person name="Thoulutsang Y."/>
            <person name="Thoulutsang D."/>
            <person name="Topham K."/>
            <person name="Topping I."/>
            <person name="Tsamla T."/>
            <person name="Vassiliev H."/>
            <person name="Vo A."/>
            <person name="Wangchuk T."/>
            <person name="Wangdi T."/>
            <person name="Weiand M."/>
            <person name="Wilkinson J."/>
            <person name="Wilson A."/>
            <person name="Yadav S."/>
            <person name="Young G."/>
            <person name="Yu Q."/>
            <person name="Zembek L."/>
            <person name="Zhong D."/>
            <person name="Zimmer A."/>
            <person name="Zwirko Z."/>
            <person name="Jaffe D.B."/>
            <person name="Alvarez P."/>
            <person name="Brockman W."/>
            <person name="Butler J."/>
            <person name="Chin C."/>
            <person name="Gnerre S."/>
            <person name="Grabherr M."/>
            <person name="Kleber M."/>
            <person name="Mauceli E."/>
            <person name="MacCallum I."/>
        </authorList>
    </citation>
    <scope>NUCLEOTIDE SEQUENCE [LARGE SCALE GENOMIC DNA]</scope>
    <source>
        <strain evidence="2">MSH-3 / Tucson 14011-0111.49</strain>
    </source>
</reference>
<dbReference type="AlphaFoldDB" id="B4GRA7"/>
<dbReference type="EMBL" id="CH479188">
    <property type="protein sequence ID" value="EDW40292.1"/>
    <property type="molecule type" value="Genomic_DNA"/>
</dbReference>
<name>B4GRA7_DROPE</name>
<protein>
    <submittedName>
        <fullName evidence="1">GL24982</fullName>
    </submittedName>
</protein>
<keyword evidence="2" id="KW-1185">Reference proteome</keyword>
<dbReference type="HOGENOM" id="CLU_1733393_0_0_1"/>
<organism evidence="2">
    <name type="scientific">Drosophila persimilis</name>
    <name type="common">Fruit fly</name>
    <dbReference type="NCBI Taxonomy" id="7234"/>
    <lineage>
        <taxon>Eukaryota</taxon>
        <taxon>Metazoa</taxon>
        <taxon>Ecdysozoa</taxon>
        <taxon>Arthropoda</taxon>
        <taxon>Hexapoda</taxon>
        <taxon>Insecta</taxon>
        <taxon>Pterygota</taxon>
        <taxon>Neoptera</taxon>
        <taxon>Endopterygota</taxon>
        <taxon>Diptera</taxon>
        <taxon>Brachycera</taxon>
        <taxon>Muscomorpha</taxon>
        <taxon>Ephydroidea</taxon>
        <taxon>Drosophilidae</taxon>
        <taxon>Drosophila</taxon>
        <taxon>Sophophora</taxon>
    </lineage>
</organism>
<dbReference type="Proteomes" id="UP000008744">
    <property type="component" value="Unassembled WGS sequence"/>
</dbReference>